<comment type="pathway">
    <text evidence="1 10">Purine metabolism; 7-cyano-7-deazaguanine biosynthesis.</text>
</comment>
<evidence type="ECO:0000313" key="11">
    <source>
        <dbReference type="EMBL" id="NMD98126.1"/>
    </source>
</evidence>
<dbReference type="SUPFAM" id="SSF52402">
    <property type="entry name" value="Adenine nucleotide alpha hydrolases-like"/>
    <property type="match status" value="1"/>
</dbReference>
<dbReference type="InterPro" id="IPR018317">
    <property type="entry name" value="QueC"/>
</dbReference>
<comment type="subunit">
    <text evidence="10">Homodimer.</text>
</comment>
<sequence>MEKAVVLLSGGLDSCTCMAVAKSKGYDVYPISFNYHQRHSIELEGAKKIAAFYGVKRHLIIETNMDAIGGSALTDKKIEVPEGDTHRTDVPDTYVPARNLIFLSYAVGYAEVLGASHVYIGVNSVDYSGYPDCRPEFIQRFQELSDYATTATAVKGKHITIETPLQNLSKAEIVKLGVKLGAPYEFTHSCYKGGEKACGVCDSCKLRLEGFREAGVEDPIAYETRDI</sequence>
<gene>
    <name evidence="10 11" type="primary">queC</name>
    <name evidence="11" type="ORF">HF878_01310</name>
</gene>
<accession>A0A848B3R6</accession>
<evidence type="ECO:0000256" key="9">
    <source>
        <dbReference type="ARBA" id="ARBA00047890"/>
    </source>
</evidence>
<feature type="binding site" evidence="10">
    <location>
        <position position="204"/>
    </location>
    <ligand>
        <name>Zn(2+)</name>
        <dbReference type="ChEBI" id="CHEBI:29105"/>
    </ligand>
</feature>
<keyword evidence="4 10" id="KW-0547">Nucleotide-binding</keyword>
<proteinExistence type="inferred from homology"/>
<dbReference type="GO" id="GO:0016879">
    <property type="term" value="F:ligase activity, forming carbon-nitrogen bonds"/>
    <property type="evidence" value="ECO:0007669"/>
    <property type="project" value="UniProtKB-UniRule"/>
</dbReference>
<dbReference type="UniPathway" id="UPA00391"/>
<dbReference type="AlphaFoldDB" id="A0A848B3R6"/>
<comment type="catalytic activity">
    <reaction evidence="9 10">
        <text>7-carboxy-7-carbaguanine + NH4(+) + 2 ATP = 7-cyano-7-carbaguanine + 2 AMP + 2 diphosphate + 2 H(+)</text>
        <dbReference type="Rhea" id="RHEA:27982"/>
        <dbReference type="ChEBI" id="CHEBI:15378"/>
        <dbReference type="ChEBI" id="CHEBI:28938"/>
        <dbReference type="ChEBI" id="CHEBI:30616"/>
        <dbReference type="ChEBI" id="CHEBI:33019"/>
        <dbReference type="ChEBI" id="CHEBI:45075"/>
        <dbReference type="ChEBI" id="CHEBI:61036"/>
        <dbReference type="ChEBI" id="CHEBI:456215"/>
        <dbReference type="EC" id="6.3.4.20"/>
    </reaction>
</comment>
<dbReference type="PANTHER" id="PTHR42914">
    <property type="entry name" value="7-CYANO-7-DEAZAGUANINE SYNTHASE"/>
    <property type="match status" value="1"/>
</dbReference>
<dbReference type="GO" id="GO:0005524">
    <property type="term" value="F:ATP binding"/>
    <property type="evidence" value="ECO:0007669"/>
    <property type="project" value="UniProtKB-UniRule"/>
</dbReference>
<dbReference type="InterPro" id="IPR014729">
    <property type="entry name" value="Rossmann-like_a/b/a_fold"/>
</dbReference>
<comment type="function">
    <text evidence="10">Catalyzes the ATP-dependent conversion of 7-carboxy-7-deazaguanine (CDG) to 7-cyano-7-deazaguanine (preQ(0)).</text>
</comment>
<evidence type="ECO:0000256" key="7">
    <source>
        <dbReference type="ARBA" id="ARBA00037993"/>
    </source>
</evidence>
<keyword evidence="10" id="KW-0671">Queuosine biosynthesis</keyword>
<dbReference type="HAMAP" id="MF_01633">
    <property type="entry name" value="QueC"/>
    <property type="match status" value="1"/>
</dbReference>
<dbReference type="EC" id="6.3.4.20" evidence="8 10"/>
<name>A0A848B3R6_9FIRM</name>
<comment type="caution">
    <text evidence="11">The sequence shown here is derived from an EMBL/GenBank/DDBJ whole genome shotgun (WGS) entry which is preliminary data.</text>
</comment>
<feature type="binding site" evidence="10">
    <location>
        <position position="198"/>
    </location>
    <ligand>
        <name>Zn(2+)</name>
        <dbReference type="ChEBI" id="CHEBI:29105"/>
    </ligand>
</feature>
<organism evidence="11 12">
    <name type="scientific">Selenomonas bovis</name>
    <dbReference type="NCBI Taxonomy" id="416586"/>
    <lineage>
        <taxon>Bacteria</taxon>
        <taxon>Bacillati</taxon>
        <taxon>Bacillota</taxon>
        <taxon>Negativicutes</taxon>
        <taxon>Selenomonadales</taxon>
        <taxon>Selenomonadaceae</taxon>
        <taxon>Selenomonas</taxon>
    </lineage>
</organism>
<comment type="cofactor">
    <cofactor evidence="10">
        <name>Zn(2+)</name>
        <dbReference type="ChEBI" id="CHEBI:29105"/>
    </cofactor>
    <text evidence="10">Binds 1 zinc ion per subunit.</text>
</comment>
<keyword evidence="6 10" id="KW-0067">ATP-binding</keyword>
<dbReference type="EMBL" id="JABAFA010000001">
    <property type="protein sequence ID" value="NMD98126.1"/>
    <property type="molecule type" value="Genomic_DNA"/>
</dbReference>
<evidence type="ECO:0000256" key="10">
    <source>
        <dbReference type="HAMAP-Rule" id="MF_01633"/>
    </source>
</evidence>
<dbReference type="Gene3D" id="3.40.50.620">
    <property type="entry name" value="HUPs"/>
    <property type="match status" value="1"/>
</dbReference>
<dbReference type="GO" id="GO:0008616">
    <property type="term" value="P:tRNA queuosine(34) biosynthetic process"/>
    <property type="evidence" value="ECO:0007669"/>
    <property type="project" value="UniProtKB-UniRule"/>
</dbReference>
<evidence type="ECO:0000256" key="4">
    <source>
        <dbReference type="ARBA" id="ARBA00022741"/>
    </source>
</evidence>
<keyword evidence="2 10" id="KW-0436">Ligase</keyword>
<dbReference type="GO" id="GO:0008270">
    <property type="term" value="F:zinc ion binding"/>
    <property type="evidence" value="ECO:0007669"/>
    <property type="project" value="UniProtKB-UniRule"/>
</dbReference>
<dbReference type="CDD" id="cd01995">
    <property type="entry name" value="QueC-like"/>
    <property type="match status" value="1"/>
</dbReference>
<feature type="binding site" evidence="10">
    <location>
        <position position="201"/>
    </location>
    <ligand>
        <name>Zn(2+)</name>
        <dbReference type="ChEBI" id="CHEBI:29105"/>
    </ligand>
</feature>
<dbReference type="RefSeq" id="WP_031584785.1">
    <property type="nucleotide sequence ID" value="NZ_JABAFA010000001.1"/>
</dbReference>
<keyword evidence="12" id="KW-1185">Reference proteome</keyword>
<reference evidence="11 12" key="1">
    <citation type="submission" date="2020-04" db="EMBL/GenBank/DDBJ databases">
        <authorList>
            <person name="Hitch T.C.A."/>
            <person name="Wylensek D."/>
            <person name="Clavel T."/>
        </authorList>
    </citation>
    <scope>NUCLEOTIDE SEQUENCE [LARGE SCALE GENOMIC DNA]</scope>
    <source>
        <strain evidence="11 12">PG-130-P53-12</strain>
    </source>
</reference>
<evidence type="ECO:0000313" key="12">
    <source>
        <dbReference type="Proteomes" id="UP000543804"/>
    </source>
</evidence>
<protein>
    <recommendedName>
        <fullName evidence="8 10">7-cyano-7-deazaguanine synthase</fullName>
        <ecNumber evidence="8 10">6.3.4.20</ecNumber>
    </recommendedName>
    <alternativeName>
        <fullName evidence="10">7-cyano-7-carbaguanine synthase</fullName>
    </alternativeName>
    <alternativeName>
        <fullName evidence="10">PreQ(0) synthase</fullName>
    </alternativeName>
    <alternativeName>
        <fullName evidence="10">Queuosine biosynthesis protein QueC</fullName>
    </alternativeName>
</protein>
<evidence type="ECO:0000256" key="6">
    <source>
        <dbReference type="ARBA" id="ARBA00022840"/>
    </source>
</evidence>
<dbReference type="PANTHER" id="PTHR42914:SF1">
    <property type="entry name" value="7-CYANO-7-DEAZAGUANINE SYNTHASE"/>
    <property type="match status" value="1"/>
</dbReference>
<dbReference type="NCBIfam" id="TIGR00364">
    <property type="entry name" value="7-cyano-7-deazaguanine synthase QueC"/>
    <property type="match status" value="1"/>
</dbReference>
<evidence type="ECO:0000256" key="3">
    <source>
        <dbReference type="ARBA" id="ARBA00022723"/>
    </source>
</evidence>
<keyword evidence="3 10" id="KW-0479">Metal-binding</keyword>
<feature type="binding site" evidence="10">
    <location>
        <begin position="8"/>
        <end position="18"/>
    </location>
    <ligand>
        <name>ATP</name>
        <dbReference type="ChEBI" id="CHEBI:30616"/>
    </ligand>
</feature>
<keyword evidence="5 10" id="KW-0862">Zinc</keyword>
<dbReference type="Pfam" id="PF06508">
    <property type="entry name" value="QueC"/>
    <property type="match status" value="1"/>
</dbReference>
<dbReference type="PIRSF" id="PIRSF006293">
    <property type="entry name" value="ExsB"/>
    <property type="match status" value="1"/>
</dbReference>
<evidence type="ECO:0000256" key="2">
    <source>
        <dbReference type="ARBA" id="ARBA00022598"/>
    </source>
</evidence>
<feature type="binding site" evidence="10">
    <location>
        <position position="190"/>
    </location>
    <ligand>
        <name>Zn(2+)</name>
        <dbReference type="ChEBI" id="CHEBI:29105"/>
    </ligand>
</feature>
<comment type="similarity">
    <text evidence="7 10">Belongs to the QueC family.</text>
</comment>
<dbReference type="Proteomes" id="UP000543804">
    <property type="component" value="Unassembled WGS sequence"/>
</dbReference>
<evidence type="ECO:0000256" key="5">
    <source>
        <dbReference type="ARBA" id="ARBA00022833"/>
    </source>
</evidence>
<evidence type="ECO:0000256" key="8">
    <source>
        <dbReference type="ARBA" id="ARBA00039149"/>
    </source>
</evidence>
<evidence type="ECO:0000256" key="1">
    <source>
        <dbReference type="ARBA" id="ARBA00005061"/>
    </source>
</evidence>